<proteinExistence type="predicted"/>
<dbReference type="OMA" id="DVRTPPY"/>
<evidence type="ECO:0000259" key="1">
    <source>
        <dbReference type="PROSITE" id="PS51746"/>
    </source>
</evidence>
<dbReference type="OrthoDB" id="420076at2759"/>
<keyword evidence="3" id="KW-1185">Reference proteome</keyword>
<dbReference type="SUPFAM" id="SSF81606">
    <property type="entry name" value="PP2C-like"/>
    <property type="match status" value="1"/>
</dbReference>
<dbReference type="GeneID" id="25371366"/>
<dbReference type="Gene3D" id="3.60.40.10">
    <property type="entry name" value="PPM-type phosphatase domain"/>
    <property type="match status" value="1"/>
</dbReference>
<dbReference type="SMART" id="SM00332">
    <property type="entry name" value="PP2Cc"/>
    <property type="match status" value="1"/>
</dbReference>
<dbReference type="InterPro" id="IPR015655">
    <property type="entry name" value="PP2C"/>
</dbReference>
<dbReference type="InterPro" id="IPR036457">
    <property type="entry name" value="PPM-type-like_dom_sf"/>
</dbReference>
<dbReference type="GO" id="GO:0004741">
    <property type="term" value="F:[pyruvate dehydrogenase (acetyl-transferring)]-phosphatase activity"/>
    <property type="evidence" value="ECO:0007669"/>
    <property type="project" value="TreeGrafter"/>
</dbReference>
<gene>
    <name evidence="2" type="ORF">AUEXF2481DRAFT_7680</name>
</gene>
<evidence type="ECO:0000313" key="3">
    <source>
        <dbReference type="Proteomes" id="UP000030641"/>
    </source>
</evidence>
<evidence type="ECO:0000313" key="2">
    <source>
        <dbReference type="EMBL" id="KEQ92277.1"/>
    </source>
</evidence>
<accession>A0A074YDV8</accession>
<name>A0A074YDV8_AURSE</name>
<dbReference type="PROSITE" id="PS51746">
    <property type="entry name" value="PPM_2"/>
    <property type="match status" value="1"/>
</dbReference>
<protein>
    <recommendedName>
        <fullName evidence="1">PPM-type phosphatase domain-containing protein</fullName>
    </recommendedName>
</protein>
<dbReference type="HOGENOM" id="CLU_021928_1_1_1"/>
<dbReference type="CDD" id="cd00143">
    <property type="entry name" value="PP2Cc"/>
    <property type="match status" value="1"/>
</dbReference>
<dbReference type="InParanoid" id="A0A074YDV8"/>
<dbReference type="STRING" id="1043005.A0A074YDV8"/>
<dbReference type="Pfam" id="PF00481">
    <property type="entry name" value="PP2C"/>
    <property type="match status" value="1"/>
</dbReference>
<dbReference type="EMBL" id="KL584771">
    <property type="protein sequence ID" value="KEQ92277.1"/>
    <property type="molecule type" value="Genomic_DNA"/>
</dbReference>
<dbReference type="GO" id="GO:0005739">
    <property type="term" value="C:mitochondrion"/>
    <property type="evidence" value="ECO:0007669"/>
    <property type="project" value="TreeGrafter"/>
</dbReference>
<dbReference type="RefSeq" id="XP_013340752.1">
    <property type="nucleotide sequence ID" value="XM_013485298.1"/>
</dbReference>
<dbReference type="PANTHER" id="PTHR13832">
    <property type="entry name" value="PROTEIN PHOSPHATASE 2C"/>
    <property type="match status" value="1"/>
</dbReference>
<dbReference type="Proteomes" id="UP000030641">
    <property type="component" value="Unassembled WGS sequence"/>
</dbReference>
<organism evidence="2 3">
    <name type="scientific">Aureobasidium subglaciale (strain EXF-2481)</name>
    <name type="common">Aureobasidium pullulans var. subglaciale</name>
    <dbReference type="NCBI Taxonomy" id="1043005"/>
    <lineage>
        <taxon>Eukaryota</taxon>
        <taxon>Fungi</taxon>
        <taxon>Dikarya</taxon>
        <taxon>Ascomycota</taxon>
        <taxon>Pezizomycotina</taxon>
        <taxon>Dothideomycetes</taxon>
        <taxon>Dothideomycetidae</taxon>
        <taxon>Dothideales</taxon>
        <taxon>Saccotheciaceae</taxon>
        <taxon>Aureobasidium</taxon>
    </lineage>
</organism>
<reference evidence="2 3" key="1">
    <citation type="journal article" date="2014" name="BMC Genomics">
        <title>Genome sequencing of four Aureobasidium pullulans varieties: biotechnological potential, stress tolerance, and description of new species.</title>
        <authorList>
            <person name="Gostin Ar C."/>
            <person name="Ohm R.A."/>
            <person name="Kogej T."/>
            <person name="Sonjak S."/>
            <person name="Turk M."/>
            <person name="Zajc J."/>
            <person name="Zalar P."/>
            <person name="Grube M."/>
            <person name="Sun H."/>
            <person name="Han J."/>
            <person name="Sharma A."/>
            <person name="Chiniquy J."/>
            <person name="Ngan C.Y."/>
            <person name="Lipzen A."/>
            <person name="Barry K."/>
            <person name="Grigoriev I.V."/>
            <person name="Gunde-Cimerman N."/>
        </authorList>
    </citation>
    <scope>NUCLEOTIDE SEQUENCE [LARGE SCALE GENOMIC DNA]</scope>
    <source>
        <strain evidence="2 3">EXF-2481</strain>
    </source>
</reference>
<dbReference type="InterPro" id="IPR001932">
    <property type="entry name" value="PPM-type_phosphatase-like_dom"/>
</dbReference>
<feature type="domain" description="PPM-type phosphatase" evidence="1">
    <location>
        <begin position="80"/>
        <end position="445"/>
    </location>
</feature>
<dbReference type="AlphaFoldDB" id="A0A074YDV8"/>
<sequence length="451" mass="49589">MRFASNVHSTTARSTSNATLTRTGTYIAAASIITGTGTWWLTSASKDSPSPKSVKHKATKFGLSKDEVTELLWQEAYIVKTSSTVERYDGARLASNSPCEDRFTHGQLSVSSGEPWMAWAVFDGHAGSQTADLLERQLLPLIQERLSQFDAQSIVSDADSVQDVITKAFMDFDDSLIRTAEKTAQSDMPLHEMMPAFAGSCALLSLYDPASRRLHVACTGDSRAVLGQQKADGTWEAIPLSIDHTGSNESEIARLHQEHPGEEEIVKGGRVLGLMVSRAFGDGRWKWPGDLQGEFVRRFHAPALRAALKDNTKTPPYITAEPIITTTVIDPKKPSFLILGTDGLWDNLTNKQAVNLVGRWLEQPQANATVHSKPEQTRVPFDFGSDVKWEFEEGRTTIQDNNAAVHLMRNSLGGNDHELIAARLATSTPFSREVRDDITVQVAFFNCTASQ</sequence>
<dbReference type="PANTHER" id="PTHR13832:SF792">
    <property type="entry name" value="GM14286P"/>
    <property type="match status" value="1"/>
</dbReference>